<feature type="region of interest" description="Disordered" evidence="8">
    <location>
        <begin position="513"/>
        <end position="534"/>
    </location>
</feature>
<dbReference type="SUPFAM" id="SSF52980">
    <property type="entry name" value="Restriction endonuclease-like"/>
    <property type="match status" value="1"/>
</dbReference>
<evidence type="ECO:0000313" key="11">
    <source>
        <dbReference type="EMBL" id="KUK43377.1"/>
    </source>
</evidence>
<dbReference type="EMBL" id="LGFT01000080">
    <property type="protein sequence ID" value="KUK43377.1"/>
    <property type="molecule type" value="Genomic_DNA"/>
</dbReference>
<dbReference type="FunFam" id="3.40.50.300:FF:001992">
    <property type="entry name" value="ATP-dependent RNA helicase, putative"/>
    <property type="match status" value="1"/>
</dbReference>
<dbReference type="GO" id="GO:0005524">
    <property type="term" value="F:ATP binding"/>
    <property type="evidence" value="ECO:0007669"/>
    <property type="project" value="UniProtKB-KW"/>
</dbReference>
<feature type="domain" description="Helicase C-terminal" evidence="10">
    <location>
        <begin position="352"/>
        <end position="519"/>
    </location>
</feature>
<dbReference type="Pfam" id="PF02732">
    <property type="entry name" value="ERCC4"/>
    <property type="match status" value="1"/>
</dbReference>
<dbReference type="Pfam" id="PF00271">
    <property type="entry name" value="Helicase_C"/>
    <property type="match status" value="1"/>
</dbReference>
<dbReference type="Gene3D" id="3.40.50.300">
    <property type="entry name" value="P-loop containing nucleotide triphosphate hydrolases"/>
    <property type="match status" value="2"/>
</dbReference>
<keyword evidence="5" id="KW-0067">ATP-binding</keyword>
<comment type="caution">
    <text evidence="11">The sequence shown here is derived from an EMBL/GenBank/DDBJ whole genome shotgun (WGS) entry which is preliminary data.</text>
</comment>
<evidence type="ECO:0000256" key="3">
    <source>
        <dbReference type="ARBA" id="ARBA00022801"/>
    </source>
</evidence>
<dbReference type="InterPro" id="IPR027417">
    <property type="entry name" value="P-loop_NTPase"/>
</dbReference>
<dbReference type="Gene3D" id="1.10.150.20">
    <property type="entry name" value="5' to 3' exonuclease, C-terminal subdomain"/>
    <property type="match status" value="1"/>
</dbReference>
<dbReference type="CDD" id="cd20075">
    <property type="entry name" value="XPF_nuclease_XPF_arch"/>
    <property type="match status" value="1"/>
</dbReference>
<dbReference type="InterPro" id="IPR010994">
    <property type="entry name" value="RuvA_2-like"/>
</dbReference>
<sequence length="801" mass="88529">MTSYIQHPLLKEKAVERRMFQLELASSALQRSALVVLPTGLGKTVVALMVLLARLDRGKVLFMAPTRPLVEQHASFLEKVLKDNSIVVSFTGEIPPDRRREMWEGARVIISTPQVVENDLLSRRISLRDVSCIIFDEAHRAVGNYAYVYIAERYQREGEDRLVLGITASPGSSLERIEEVCSNIGAERIETKTEADPDVSPFVHEREIEVVKVTVPADILRLRSLLEEVLEERGEALDHLGGAEGFRIPKRMDRTSKKELLELQKRLRGSIARSPSPSLYQAVSVLAEVLKLKHAVELAETQGVDSLARYLERLDSEAASKGGSKAAKRIMEDPRVREAVSDLARMDVDHPKLLAVKDLVGEQLSAKADSRIMVFTNYRDTASSVLDFLRDSGDEIIRPVRFVGQSSRIADEGLSQKKQAEILQKFRDGEYNVLIATSVGEEGIDIPATDMVLFYEPVPSEIRSIQRKGRTGRARAGRVVVLVARGTRDEAYRWISDRKEKSMRQQIREMSWPDRREVGGAAGGGAGSTASRGARQLEIGEVGAAIASSDMNEPPSLLPSRLDRPEEDEASALVAVDPRERSLARMLESMGVGVTLKVLEVGDYVVSDRVAIERKTANDFIDSLIDPGRNLFGQVRDLARTYDRPILILEGRDLYTRQVHPNAIRGALASIAVDFGVAIIPTADEDETVSVIAAIARREQQARGGAPQAHGKKTHRTLKEQQEYLVSSIPGVGNAVAKNLLRHFGSVERVFAATTEELKEVPLDPVDEDFGVSDGVFHLVFSRRSAERVLVDVAGASQPVE</sequence>
<evidence type="ECO:0000313" key="12">
    <source>
        <dbReference type="Proteomes" id="UP000057043"/>
    </source>
</evidence>
<dbReference type="NCBIfam" id="NF010337">
    <property type="entry name" value="PRK13766.1"/>
    <property type="match status" value="1"/>
</dbReference>
<proteinExistence type="predicted"/>
<dbReference type="InterPro" id="IPR002464">
    <property type="entry name" value="DNA/RNA_helicase_DEAH_CS"/>
</dbReference>
<evidence type="ECO:0000256" key="1">
    <source>
        <dbReference type="ARBA" id="ARBA00022741"/>
    </source>
</evidence>
<dbReference type="GO" id="GO:0006281">
    <property type="term" value="P:DNA repair"/>
    <property type="evidence" value="ECO:0007669"/>
    <property type="project" value="UniProtKB-KW"/>
</dbReference>
<reference evidence="11 12" key="1">
    <citation type="journal article" date="2015" name="MBio">
        <title>Genome-Resolved Metagenomic Analysis Reveals Roles for Candidate Phyla and Other Microbial Community Members in Biogeochemical Transformations in Oil Reservoirs.</title>
        <authorList>
            <person name="Hu P."/>
            <person name="Tom L."/>
            <person name="Singh A."/>
            <person name="Thomas B.C."/>
            <person name="Baker B.J."/>
            <person name="Piceno Y.M."/>
            <person name="Andersen G.L."/>
            <person name="Banfield J.F."/>
        </authorList>
    </citation>
    <scope>NUCLEOTIDE SEQUENCE [LARGE SCALE GENOMIC DNA]</scope>
    <source>
        <strain evidence="11">57_489</strain>
    </source>
</reference>
<keyword evidence="2" id="KW-0227">DNA damage</keyword>
<dbReference type="GO" id="GO:0004386">
    <property type="term" value="F:helicase activity"/>
    <property type="evidence" value="ECO:0007669"/>
    <property type="project" value="UniProtKB-KW"/>
</dbReference>
<dbReference type="PANTHER" id="PTHR14025:SF20">
    <property type="entry name" value="FANCONI ANEMIA GROUP M PROTEIN"/>
    <property type="match status" value="1"/>
</dbReference>
<dbReference type="Pfam" id="PF12826">
    <property type="entry name" value="HHH_2"/>
    <property type="match status" value="1"/>
</dbReference>
<evidence type="ECO:0000259" key="10">
    <source>
        <dbReference type="PROSITE" id="PS51194"/>
    </source>
</evidence>
<dbReference type="InterPro" id="IPR041663">
    <property type="entry name" value="DisA/LigA_HHH"/>
</dbReference>
<keyword evidence="4 11" id="KW-0347">Helicase</keyword>
<dbReference type="SMART" id="SM00490">
    <property type="entry name" value="HELICc"/>
    <property type="match status" value="1"/>
</dbReference>
<dbReference type="InterPro" id="IPR011545">
    <property type="entry name" value="DEAD/DEAH_box_helicase_dom"/>
</dbReference>
<dbReference type="AlphaFoldDB" id="A0A124FM21"/>
<accession>A0A124FM21</accession>
<dbReference type="Pfam" id="PF21210">
    <property type="entry name" value="RNA_helicase_helical"/>
    <property type="match status" value="1"/>
</dbReference>
<organism evidence="11 12">
    <name type="scientific">Methanothrix harundinacea</name>
    <dbReference type="NCBI Taxonomy" id="301375"/>
    <lineage>
        <taxon>Archaea</taxon>
        <taxon>Methanobacteriati</taxon>
        <taxon>Methanobacteriota</taxon>
        <taxon>Stenosarchaea group</taxon>
        <taxon>Methanomicrobia</taxon>
        <taxon>Methanotrichales</taxon>
        <taxon>Methanotrichaceae</taxon>
        <taxon>Methanothrix</taxon>
    </lineage>
</organism>
<dbReference type="GO" id="GO:0004518">
    <property type="term" value="F:nuclease activity"/>
    <property type="evidence" value="ECO:0007669"/>
    <property type="project" value="InterPro"/>
</dbReference>
<dbReference type="SMART" id="SM00487">
    <property type="entry name" value="DEXDc"/>
    <property type="match status" value="1"/>
</dbReference>
<keyword evidence="1" id="KW-0547">Nucleotide-binding</keyword>
<dbReference type="PATRIC" id="fig|301375.7.peg.1113"/>
<dbReference type="SUPFAM" id="SSF47781">
    <property type="entry name" value="RuvA domain 2-like"/>
    <property type="match status" value="1"/>
</dbReference>
<evidence type="ECO:0000256" key="7">
    <source>
        <dbReference type="ARBA" id="ARBA00023204"/>
    </source>
</evidence>
<dbReference type="Pfam" id="PF00270">
    <property type="entry name" value="DEAD"/>
    <property type="match status" value="1"/>
</dbReference>
<dbReference type="InterPro" id="IPR014001">
    <property type="entry name" value="Helicase_ATP-bd"/>
</dbReference>
<protein>
    <submittedName>
        <fullName evidence="11">Putative ATP-dependent RNA helicase</fullName>
    </submittedName>
</protein>
<evidence type="ECO:0000259" key="9">
    <source>
        <dbReference type="PROSITE" id="PS51192"/>
    </source>
</evidence>
<dbReference type="Proteomes" id="UP000057043">
    <property type="component" value="Unassembled WGS sequence"/>
</dbReference>
<name>A0A124FM21_9EURY</name>
<keyword evidence="6" id="KW-0238">DNA-binding</keyword>
<dbReference type="SMART" id="SM00891">
    <property type="entry name" value="ERCC4"/>
    <property type="match status" value="1"/>
</dbReference>
<dbReference type="CDD" id="cd12089">
    <property type="entry name" value="Hef_ID"/>
    <property type="match status" value="1"/>
</dbReference>
<dbReference type="Gene3D" id="3.40.50.10130">
    <property type="match status" value="1"/>
</dbReference>
<dbReference type="PROSITE" id="PS51192">
    <property type="entry name" value="HELICASE_ATP_BIND_1"/>
    <property type="match status" value="1"/>
</dbReference>
<dbReference type="GO" id="GO:0003677">
    <property type="term" value="F:DNA binding"/>
    <property type="evidence" value="ECO:0007669"/>
    <property type="project" value="UniProtKB-KW"/>
</dbReference>
<dbReference type="PROSITE" id="PS51194">
    <property type="entry name" value="HELICASE_CTER"/>
    <property type="match status" value="1"/>
</dbReference>
<feature type="domain" description="Helicase ATP-binding" evidence="9">
    <location>
        <begin position="24"/>
        <end position="188"/>
    </location>
</feature>
<dbReference type="SUPFAM" id="SSF52540">
    <property type="entry name" value="P-loop containing nucleoside triphosphate hydrolases"/>
    <property type="match status" value="1"/>
</dbReference>
<evidence type="ECO:0000256" key="2">
    <source>
        <dbReference type="ARBA" id="ARBA00022763"/>
    </source>
</evidence>
<keyword evidence="7" id="KW-0234">DNA repair</keyword>
<evidence type="ECO:0000256" key="6">
    <source>
        <dbReference type="ARBA" id="ARBA00023125"/>
    </source>
</evidence>
<evidence type="ECO:0000256" key="5">
    <source>
        <dbReference type="ARBA" id="ARBA00022840"/>
    </source>
</evidence>
<dbReference type="Gene3D" id="1.20.1320.20">
    <property type="entry name" value="hef helicase domain"/>
    <property type="match status" value="1"/>
</dbReference>
<dbReference type="GO" id="GO:0140097">
    <property type="term" value="F:catalytic activity, acting on DNA"/>
    <property type="evidence" value="ECO:0007669"/>
    <property type="project" value="UniProtKB-ARBA"/>
</dbReference>
<evidence type="ECO:0000256" key="8">
    <source>
        <dbReference type="SAM" id="MobiDB-lite"/>
    </source>
</evidence>
<dbReference type="PANTHER" id="PTHR14025">
    <property type="entry name" value="FANCONI ANEMIA GROUP M FANCM FAMILY MEMBER"/>
    <property type="match status" value="1"/>
</dbReference>
<gene>
    <name evidence="11" type="ORF">XD72_2246</name>
</gene>
<dbReference type="GO" id="GO:0016787">
    <property type="term" value="F:hydrolase activity"/>
    <property type="evidence" value="ECO:0007669"/>
    <property type="project" value="UniProtKB-KW"/>
</dbReference>
<dbReference type="InterPro" id="IPR006166">
    <property type="entry name" value="ERCC4_domain"/>
</dbReference>
<keyword evidence="3" id="KW-0378">Hydrolase</keyword>
<dbReference type="InterPro" id="IPR041755">
    <property type="entry name" value="Hef_ID"/>
</dbReference>
<evidence type="ECO:0000256" key="4">
    <source>
        <dbReference type="ARBA" id="ARBA00022806"/>
    </source>
</evidence>
<dbReference type="InterPro" id="IPR011335">
    <property type="entry name" value="Restrct_endonuc-II-like"/>
</dbReference>
<dbReference type="InterPro" id="IPR001650">
    <property type="entry name" value="Helicase_C-like"/>
</dbReference>
<dbReference type="PROSITE" id="PS00690">
    <property type="entry name" value="DEAH_ATP_HELICASE"/>
    <property type="match status" value="1"/>
</dbReference>